<dbReference type="InterPro" id="IPR011009">
    <property type="entry name" value="Kinase-like_dom_sf"/>
</dbReference>
<dbReference type="Gene3D" id="3.30.200.20">
    <property type="entry name" value="Phosphorylase Kinase, domain 1"/>
    <property type="match status" value="1"/>
</dbReference>
<protein>
    <submittedName>
        <fullName evidence="2">Protein kinase-like domain protein</fullName>
    </submittedName>
</protein>
<dbReference type="OrthoDB" id="4062651at2759"/>
<evidence type="ECO:0000313" key="2">
    <source>
        <dbReference type="EMBL" id="KHN93711.1"/>
    </source>
</evidence>
<dbReference type="Gene3D" id="1.10.510.10">
    <property type="entry name" value="Transferase(Phosphotransferase) domain 1"/>
    <property type="match status" value="1"/>
</dbReference>
<dbReference type="Pfam" id="PF07714">
    <property type="entry name" value="PK_Tyr_Ser-Thr"/>
    <property type="match status" value="1"/>
</dbReference>
<reference evidence="2 3" key="1">
    <citation type="journal article" date="2014" name="Proc. Natl. Acad. Sci. U.S.A.">
        <title>Trajectory and genomic determinants of fungal-pathogen speciation and host adaptation.</title>
        <authorList>
            <person name="Hu X."/>
            <person name="Xiao G."/>
            <person name="Zheng P."/>
            <person name="Shang Y."/>
            <person name="Su Y."/>
            <person name="Zhang X."/>
            <person name="Liu X."/>
            <person name="Zhan S."/>
            <person name="St Leger R.J."/>
            <person name="Wang C."/>
        </authorList>
    </citation>
    <scope>NUCLEOTIDE SEQUENCE [LARGE SCALE GENOMIC DNA]</scope>
    <source>
        <strain evidence="2 3">ARSEF 1941</strain>
    </source>
</reference>
<keyword evidence="3" id="KW-1185">Reference proteome</keyword>
<dbReference type="HOGENOM" id="CLU_1525511_0_0_1"/>
<keyword evidence="2" id="KW-0418">Kinase</keyword>
<accession>A0A0B2WD07</accession>
<sequence>MEVHKASWKGQKVEVKYVHKSYTGQAYRRAFYSLNFELQLMSKPSLRKQNIPSLLAVCCSKDDDLTTCLEASASVVRPGIAVELAHEQYPDMRHFFDGARNMFRPKQLPFETSAALIADIADGMAALHHHDIVHADPKPENIPLYLDSQSPNGLVAKVADFGLVGMTTYRELLEVI</sequence>
<dbReference type="EMBL" id="AZHE01000064">
    <property type="protein sequence ID" value="KHN93711.1"/>
    <property type="molecule type" value="Genomic_DNA"/>
</dbReference>
<dbReference type="SUPFAM" id="SSF56112">
    <property type="entry name" value="Protein kinase-like (PK-like)"/>
    <property type="match status" value="1"/>
</dbReference>
<dbReference type="InterPro" id="IPR000719">
    <property type="entry name" value="Prot_kinase_dom"/>
</dbReference>
<dbReference type="PANTHER" id="PTHR44329">
    <property type="entry name" value="SERINE/THREONINE-PROTEIN KINASE TNNI3K-RELATED"/>
    <property type="match status" value="1"/>
</dbReference>
<evidence type="ECO:0000313" key="3">
    <source>
        <dbReference type="Proteomes" id="UP000030816"/>
    </source>
</evidence>
<dbReference type="STRING" id="1081103.A0A0B2WD07"/>
<keyword evidence="2" id="KW-0808">Transferase</keyword>
<dbReference type="GO" id="GO:0005524">
    <property type="term" value="F:ATP binding"/>
    <property type="evidence" value="ECO:0007669"/>
    <property type="project" value="InterPro"/>
</dbReference>
<dbReference type="InterPro" id="IPR051681">
    <property type="entry name" value="Ser/Thr_Kinases-Pseudokinases"/>
</dbReference>
<evidence type="ECO:0000259" key="1">
    <source>
        <dbReference type="PROSITE" id="PS50011"/>
    </source>
</evidence>
<dbReference type="RefSeq" id="XP_040674777.1">
    <property type="nucleotide sequence ID" value="XM_040827229.1"/>
</dbReference>
<dbReference type="GO" id="GO:0004674">
    <property type="term" value="F:protein serine/threonine kinase activity"/>
    <property type="evidence" value="ECO:0007669"/>
    <property type="project" value="TreeGrafter"/>
</dbReference>
<dbReference type="GeneID" id="63742886"/>
<dbReference type="PROSITE" id="PS50011">
    <property type="entry name" value="PROTEIN_KINASE_DOM"/>
    <property type="match status" value="1"/>
</dbReference>
<name>A0A0B2WD07_METAS</name>
<dbReference type="Proteomes" id="UP000030816">
    <property type="component" value="Unassembled WGS sequence"/>
</dbReference>
<organism evidence="2 3">
    <name type="scientific">Metarhizium album (strain ARSEF 1941)</name>
    <dbReference type="NCBI Taxonomy" id="1081103"/>
    <lineage>
        <taxon>Eukaryota</taxon>
        <taxon>Fungi</taxon>
        <taxon>Dikarya</taxon>
        <taxon>Ascomycota</taxon>
        <taxon>Pezizomycotina</taxon>
        <taxon>Sordariomycetes</taxon>
        <taxon>Hypocreomycetidae</taxon>
        <taxon>Hypocreales</taxon>
        <taxon>Clavicipitaceae</taxon>
        <taxon>Metarhizium</taxon>
    </lineage>
</organism>
<comment type="caution">
    <text evidence="2">The sequence shown here is derived from an EMBL/GenBank/DDBJ whole genome shotgun (WGS) entry which is preliminary data.</text>
</comment>
<proteinExistence type="predicted"/>
<dbReference type="InterPro" id="IPR001245">
    <property type="entry name" value="Ser-Thr/Tyr_kinase_cat_dom"/>
</dbReference>
<dbReference type="AlphaFoldDB" id="A0A0B2WD07"/>
<gene>
    <name evidence="2" type="ORF">MAM_08431</name>
</gene>
<feature type="domain" description="Protein kinase" evidence="1">
    <location>
        <begin position="1"/>
        <end position="176"/>
    </location>
</feature>